<comment type="subunit">
    <text evidence="6">Part of the 30S ribosomal subunit. Contacts proteins S9 and S11.</text>
</comment>
<keyword evidence="3 6" id="KW-0694">RNA-binding</keyword>
<dbReference type="PANTHER" id="PTHR11205">
    <property type="entry name" value="RIBOSOMAL PROTEIN S7"/>
    <property type="match status" value="1"/>
</dbReference>
<name>A0A0G0PYX1_9BACT</name>
<evidence type="ECO:0000313" key="8">
    <source>
        <dbReference type="EMBL" id="KKR30281.1"/>
    </source>
</evidence>
<gene>
    <name evidence="6" type="primary">rpsG</name>
    <name evidence="8" type="ORF">UT61_C0009G0014</name>
</gene>
<comment type="similarity">
    <text evidence="1 6">Belongs to the universal ribosomal protein uS7 family.</text>
</comment>
<dbReference type="InterPro" id="IPR005717">
    <property type="entry name" value="Ribosomal_uS7_bac/org-type"/>
</dbReference>
<keyword evidence="6" id="KW-0820">tRNA-binding</keyword>
<dbReference type="InterPro" id="IPR023798">
    <property type="entry name" value="Ribosomal_uS7_dom"/>
</dbReference>
<evidence type="ECO:0000256" key="1">
    <source>
        <dbReference type="ARBA" id="ARBA00007151"/>
    </source>
</evidence>
<proteinExistence type="inferred from homology"/>
<dbReference type="GO" id="GO:0000049">
    <property type="term" value="F:tRNA binding"/>
    <property type="evidence" value="ECO:0007669"/>
    <property type="project" value="UniProtKB-UniRule"/>
</dbReference>
<comment type="function">
    <text evidence="6">One of the primary rRNA binding proteins, it binds directly to 16S rRNA where it nucleates assembly of the head domain of the 30S subunit. Is located at the subunit interface close to the decoding center, probably blocks exit of the E-site tRNA.</text>
</comment>
<dbReference type="InterPro" id="IPR036823">
    <property type="entry name" value="Ribosomal_uS7_dom_sf"/>
</dbReference>
<evidence type="ECO:0000256" key="3">
    <source>
        <dbReference type="ARBA" id="ARBA00022884"/>
    </source>
</evidence>
<organism evidence="8 9">
    <name type="scientific">Candidatus Woesebacteria bacterium GW2011_GWA1_39_8</name>
    <dbReference type="NCBI Taxonomy" id="1618552"/>
    <lineage>
        <taxon>Bacteria</taxon>
        <taxon>Candidatus Woeseibacteriota</taxon>
    </lineage>
</organism>
<keyword evidence="4 6" id="KW-0689">Ribosomal protein</keyword>
<dbReference type="Proteomes" id="UP000034793">
    <property type="component" value="Unassembled WGS sequence"/>
</dbReference>
<dbReference type="HAMAP" id="MF_00480_B">
    <property type="entry name" value="Ribosomal_uS7_B"/>
    <property type="match status" value="1"/>
</dbReference>
<dbReference type="PIRSF" id="PIRSF002122">
    <property type="entry name" value="RPS7p_RPS7a_RPS5e_RPS7o"/>
    <property type="match status" value="1"/>
</dbReference>
<keyword evidence="2 6" id="KW-0699">rRNA-binding</keyword>
<sequence length="158" mass="17668">MPRKGLVKPREVEPDPLYKNRLLAKLINASMRDGKKSVAQREIYEALSLIKEKGDDPISVFSKALENIKPVTEVRPRRVGGAAYQVPIPVKGKRKESLAIRWLVAAARSRSNSGFKTYADKVAAEILDASNGEGGAVKKRQEIERIAEANRAFSHFRW</sequence>
<reference evidence="8 9" key="1">
    <citation type="journal article" date="2015" name="Nature">
        <title>rRNA introns, odd ribosomes, and small enigmatic genomes across a large radiation of phyla.</title>
        <authorList>
            <person name="Brown C.T."/>
            <person name="Hug L.A."/>
            <person name="Thomas B.C."/>
            <person name="Sharon I."/>
            <person name="Castelle C.J."/>
            <person name="Singh A."/>
            <person name="Wilkins M.J."/>
            <person name="Williams K.H."/>
            <person name="Banfield J.F."/>
        </authorList>
    </citation>
    <scope>NUCLEOTIDE SEQUENCE [LARGE SCALE GENOMIC DNA]</scope>
</reference>
<evidence type="ECO:0000256" key="4">
    <source>
        <dbReference type="ARBA" id="ARBA00022980"/>
    </source>
</evidence>
<dbReference type="GO" id="GO:0019843">
    <property type="term" value="F:rRNA binding"/>
    <property type="evidence" value="ECO:0007669"/>
    <property type="project" value="UniProtKB-UniRule"/>
</dbReference>
<dbReference type="CDD" id="cd14869">
    <property type="entry name" value="uS7_Bacteria"/>
    <property type="match status" value="1"/>
</dbReference>
<dbReference type="GO" id="GO:0003735">
    <property type="term" value="F:structural constituent of ribosome"/>
    <property type="evidence" value="ECO:0007669"/>
    <property type="project" value="InterPro"/>
</dbReference>
<dbReference type="PATRIC" id="fig|1618552.3.peg.363"/>
<dbReference type="GO" id="GO:0015935">
    <property type="term" value="C:small ribosomal subunit"/>
    <property type="evidence" value="ECO:0007669"/>
    <property type="project" value="InterPro"/>
</dbReference>
<evidence type="ECO:0000256" key="2">
    <source>
        <dbReference type="ARBA" id="ARBA00022730"/>
    </source>
</evidence>
<dbReference type="NCBIfam" id="TIGR01029">
    <property type="entry name" value="rpsG_bact"/>
    <property type="match status" value="1"/>
</dbReference>
<feature type="domain" description="Small ribosomal subunit protein uS7" evidence="7">
    <location>
        <begin position="2"/>
        <end position="151"/>
    </location>
</feature>
<evidence type="ECO:0000259" key="7">
    <source>
        <dbReference type="Pfam" id="PF00177"/>
    </source>
</evidence>
<protein>
    <recommendedName>
        <fullName evidence="6">Small ribosomal subunit protein uS7</fullName>
    </recommendedName>
</protein>
<accession>A0A0G0PYX1</accession>
<dbReference type="GO" id="GO:0006412">
    <property type="term" value="P:translation"/>
    <property type="evidence" value="ECO:0007669"/>
    <property type="project" value="UniProtKB-UniRule"/>
</dbReference>
<dbReference type="Gene3D" id="1.10.455.10">
    <property type="entry name" value="Ribosomal protein S7 domain"/>
    <property type="match status" value="1"/>
</dbReference>
<evidence type="ECO:0000256" key="5">
    <source>
        <dbReference type="ARBA" id="ARBA00023274"/>
    </source>
</evidence>
<dbReference type="AlphaFoldDB" id="A0A0G0PYX1"/>
<comment type="caution">
    <text evidence="8">The sequence shown here is derived from an EMBL/GenBank/DDBJ whole genome shotgun (WGS) entry which is preliminary data.</text>
</comment>
<dbReference type="InterPro" id="IPR000235">
    <property type="entry name" value="Ribosomal_uS7"/>
</dbReference>
<dbReference type="Pfam" id="PF00177">
    <property type="entry name" value="Ribosomal_S7"/>
    <property type="match status" value="1"/>
</dbReference>
<keyword evidence="5 6" id="KW-0687">Ribonucleoprotein</keyword>
<evidence type="ECO:0000256" key="6">
    <source>
        <dbReference type="HAMAP-Rule" id="MF_00480"/>
    </source>
</evidence>
<dbReference type="SUPFAM" id="SSF47973">
    <property type="entry name" value="Ribosomal protein S7"/>
    <property type="match status" value="1"/>
</dbReference>
<dbReference type="EMBL" id="LBXL01000009">
    <property type="protein sequence ID" value="KKR30281.1"/>
    <property type="molecule type" value="Genomic_DNA"/>
</dbReference>
<evidence type="ECO:0000313" key="9">
    <source>
        <dbReference type="Proteomes" id="UP000034793"/>
    </source>
</evidence>
<dbReference type="FunFam" id="1.10.455.10:FF:000001">
    <property type="entry name" value="30S ribosomal protein S7"/>
    <property type="match status" value="1"/>
</dbReference>